<dbReference type="Gene3D" id="1.10.1200.10">
    <property type="entry name" value="ACP-like"/>
    <property type="match status" value="2"/>
</dbReference>
<feature type="non-terminal residue" evidence="8">
    <location>
        <position position="2813"/>
    </location>
</feature>
<dbReference type="CDD" id="cd19545">
    <property type="entry name" value="FUM14_C_NRPS-like"/>
    <property type="match status" value="1"/>
</dbReference>
<dbReference type="GO" id="GO:0043041">
    <property type="term" value="P:amino acid activation for nonribosomal peptide biosynthetic process"/>
    <property type="evidence" value="ECO:0007669"/>
    <property type="project" value="TreeGrafter"/>
</dbReference>
<dbReference type="SMART" id="SM00823">
    <property type="entry name" value="PKS_PP"/>
    <property type="match status" value="2"/>
</dbReference>
<dbReference type="STRING" id="671987.R0KLN0"/>
<dbReference type="Gene3D" id="3.30.559.10">
    <property type="entry name" value="Chloramphenicol acetyltransferase-like domain"/>
    <property type="match status" value="2"/>
</dbReference>
<dbReference type="InterPro" id="IPR020806">
    <property type="entry name" value="PKS_PP-bd"/>
</dbReference>
<gene>
    <name evidence="8" type="ORF">SETTUDRAFT_54477</name>
</gene>
<dbReference type="SUPFAM" id="SSF53335">
    <property type="entry name" value="S-adenosyl-L-methionine-dependent methyltransferases"/>
    <property type="match status" value="1"/>
</dbReference>
<dbReference type="eggNOG" id="KOG1178">
    <property type="taxonomic scope" value="Eukaryota"/>
</dbReference>
<feature type="compositionally biased region" description="Low complexity" evidence="6">
    <location>
        <begin position="149"/>
        <end position="161"/>
    </location>
</feature>
<keyword evidence="1" id="KW-0596">Phosphopantetheine</keyword>
<dbReference type="InterPro" id="IPR001242">
    <property type="entry name" value="Condensation_dom"/>
</dbReference>
<dbReference type="RefSeq" id="XP_008023376.1">
    <property type="nucleotide sequence ID" value="XM_008025185.1"/>
</dbReference>
<dbReference type="Pfam" id="PF00550">
    <property type="entry name" value="PP-binding"/>
    <property type="match status" value="2"/>
</dbReference>
<keyword evidence="4" id="KW-0677">Repeat</keyword>
<evidence type="ECO:0000256" key="3">
    <source>
        <dbReference type="ARBA" id="ARBA00022598"/>
    </source>
</evidence>
<dbReference type="Pfam" id="PF08242">
    <property type="entry name" value="Methyltransf_12"/>
    <property type="match status" value="1"/>
</dbReference>
<dbReference type="HOGENOM" id="CLU_000022_60_7_1"/>
<dbReference type="SUPFAM" id="SSF47336">
    <property type="entry name" value="ACP-like"/>
    <property type="match status" value="2"/>
</dbReference>
<dbReference type="GeneID" id="19405206"/>
<dbReference type="CDD" id="cd05918">
    <property type="entry name" value="A_NRPS_SidN3_like"/>
    <property type="match status" value="1"/>
</dbReference>
<dbReference type="FunFam" id="1.10.1200.10:FF:000005">
    <property type="entry name" value="Nonribosomal peptide synthetase 1"/>
    <property type="match status" value="2"/>
</dbReference>
<keyword evidence="2" id="KW-0597">Phosphoprotein</keyword>
<dbReference type="InterPro" id="IPR000873">
    <property type="entry name" value="AMP-dep_synth/lig_dom"/>
</dbReference>
<dbReference type="SUPFAM" id="SSF52777">
    <property type="entry name" value="CoA-dependent acyltransferases"/>
    <property type="match status" value="5"/>
</dbReference>
<dbReference type="GO" id="GO:0031177">
    <property type="term" value="F:phosphopantetheine binding"/>
    <property type="evidence" value="ECO:0007669"/>
    <property type="project" value="InterPro"/>
</dbReference>
<dbReference type="FunFam" id="3.30.300.30:FF:000015">
    <property type="entry name" value="Nonribosomal peptide synthase SidD"/>
    <property type="match status" value="1"/>
</dbReference>
<dbReference type="Gene3D" id="3.30.559.30">
    <property type="entry name" value="Nonribosomal peptide synthetase, condensation domain"/>
    <property type="match status" value="3"/>
</dbReference>
<name>R0KLN0_EXST2</name>
<evidence type="ECO:0000256" key="2">
    <source>
        <dbReference type="ARBA" id="ARBA00022553"/>
    </source>
</evidence>
<feature type="domain" description="Carrier" evidence="7">
    <location>
        <begin position="2298"/>
        <end position="2374"/>
    </location>
</feature>
<dbReference type="Gene3D" id="3.30.300.30">
    <property type="match status" value="3"/>
</dbReference>
<dbReference type="PROSITE" id="PS00455">
    <property type="entry name" value="AMP_BINDING"/>
    <property type="match status" value="2"/>
</dbReference>
<dbReference type="Gene3D" id="3.40.50.980">
    <property type="match status" value="2"/>
</dbReference>
<evidence type="ECO:0000256" key="6">
    <source>
        <dbReference type="SAM" id="MobiDB-lite"/>
    </source>
</evidence>
<dbReference type="SMR" id="R0KLN0"/>
<dbReference type="Proteomes" id="UP000016935">
    <property type="component" value="Unassembled WGS sequence"/>
</dbReference>
<evidence type="ECO:0000256" key="1">
    <source>
        <dbReference type="ARBA" id="ARBA00022450"/>
    </source>
</evidence>
<dbReference type="InterPro" id="IPR020845">
    <property type="entry name" value="AMP-binding_CS"/>
</dbReference>
<dbReference type="Pfam" id="PF00501">
    <property type="entry name" value="AMP-binding"/>
    <property type="match status" value="2"/>
</dbReference>
<dbReference type="OrthoDB" id="416786at2759"/>
<keyword evidence="3" id="KW-0436">Ligase</keyword>
<dbReference type="GO" id="GO:0009403">
    <property type="term" value="P:toxin biosynthetic process"/>
    <property type="evidence" value="ECO:0007669"/>
    <property type="project" value="UniProtKB-ARBA"/>
</dbReference>
<dbReference type="InterPro" id="IPR010071">
    <property type="entry name" value="AA_adenyl_dom"/>
</dbReference>
<dbReference type="PANTHER" id="PTHR45527">
    <property type="entry name" value="NONRIBOSOMAL PEPTIDE SYNTHETASE"/>
    <property type="match status" value="1"/>
</dbReference>
<feature type="non-terminal residue" evidence="8">
    <location>
        <position position="1"/>
    </location>
</feature>
<dbReference type="CDD" id="cd05930">
    <property type="entry name" value="A_NRPS"/>
    <property type="match status" value="1"/>
</dbReference>
<dbReference type="InterPro" id="IPR013217">
    <property type="entry name" value="Methyltransf_12"/>
</dbReference>
<evidence type="ECO:0000256" key="4">
    <source>
        <dbReference type="ARBA" id="ARBA00022737"/>
    </source>
</evidence>
<dbReference type="InterPro" id="IPR029063">
    <property type="entry name" value="SAM-dependent_MTases_sf"/>
</dbReference>
<feature type="domain" description="Carrier" evidence="7">
    <location>
        <begin position="1206"/>
        <end position="1282"/>
    </location>
</feature>
<dbReference type="GO" id="GO:0005737">
    <property type="term" value="C:cytoplasm"/>
    <property type="evidence" value="ECO:0007669"/>
    <property type="project" value="TreeGrafter"/>
</dbReference>
<dbReference type="GO" id="GO:0016874">
    <property type="term" value="F:ligase activity"/>
    <property type="evidence" value="ECO:0007669"/>
    <property type="project" value="UniProtKB-KW"/>
</dbReference>
<feature type="region of interest" description="Disordered" evidence="6">
    <location>
        <begin position="140"/>
        <end position="161"/>
    </location>
</feature>
<dbReference type="PROSITE" id="PS50075">
    <property type="entry name" value="CARRIER"/>
    <property type="match status" value="2"/>
</dbReference>
<sequence>SGMSGISEFSLGSSLSQQVRDFCRTRRGEEVAVLLTAFRAAQFRFMEAPDAVVGLSFASLHGHGKSNPSGAATKHIRVSVQRETSFSVLLEQVLEQFAGLSEAKDTPLDDLPTALFPAEDVPSGCIVKLGFAAHGQESDSVREEHALAGTTTPPNGTTQPPSSWRLDLQFQIWRSEEQWCGLVDYDANLFSQHSIAGLMSTFTDILRGGLAQPYIPISVLALSTGPAYLYDAHFTHLDSTAANFTESIYDAFWHQVAIRPSGIAVKDAKQELTFSQLGYLSKLVSNWLLQKHYTAETIVGVLAPRCVDSLIMYIGILGANHAYLPLDIKSPADRLSSILASVGTKPLVLFSTELQPLAAGLTDAECVPLSQVLDEGRRLTTAEHVLPTHANLAAVIFTSGSSGTPKGVMLEHRSVVRVAREKAYQLAPSENQAVVAHLLNPAFDAAMMEIYTALLNGHTLYCVDESTLLDSTALAEAFRRENVEMAVFTPALLKQCLRETPETFSTLQILVVGGDRFKASDGQAVKALVRGEVFNGYGPTENTVVSTLYRVSSTDESCSEDLPIGTSVAGSVAFVMDLEQRLVPPGVIGELVVAGSGLARGYLDPQLNADRFVEITMDGKNLRAYRTGDLARLHPEDMQLQFMGRISQHQQVKIRGHRIELAEIDRTLLRHAAVSESTTITITKDELQGTELVSFVTQATKASQIPSSASGTTSAPHDDSRLVRFDGIYSDLKQKVEPAALGRDFAGWTSMYDGSVIPTDEMEEWLNDTISTIINSGRMETVLEIGTGSGMILFNLANKFNLYIGLDLSLPAVDFVNQAIESLPTMRDVARVHQGSDRDAGQWVHQSQPDLVVVNSVAHYFPSADYLHTVIENCVEQLHPERRMRLFFGDMRSYAQHHEFFVRKVLQNGVGDQATVADVQESAFEQESIETELLVDPAFFTALVNDFDGCVEHVEILPKQMKATNELSCYRYAAVLHIKGNKAPPLCVHHVDDDRWQDFQLSGLDKLGLQQHLSTLAKHTSREVVLALSNIPHSKTIEERLIVDAYDASYDAETHKLPVMLLLAKATRPSSLSALDLVEVAQAVGLEVEISWARQYSQRGGFDAIFHRRVPLASGERARPLFSFPHDDHYREGGLIANTPFCEETQTALRDQLETWVRTKLPPYMTPTAIIPLERMPLTNNGKLDHRALAQIGVKELMTEGTGDVGSLTPKEAKLQELWAQVLGISPSNISVNDHFMRKGGDSIKAMRLIAAARRQGLVLTVVDVMTSPRLRDMATVVSEQAETCSTQTKINETIQPFELLASTEAAEARRLAAMQCQVPEASIEDVLPCTPLQAGLMALNMATPTDYVIRILKDLHPDVDLDRFRNAFDELVRKHPILRTRIIDLPQEGFVQVITSEAVAWTLCEDVEDYVQRDRKELMGLEKPLVRVALVKKEAQCTFIWTMHHAIHDDWSVRSLLDSLQRAYRGTQIIPPHPYQAFVKGLIAQRRSQAAQNAWLANLNGHEADQFPRLPSPDYKPRADSAFVYKMENLSWDAMDVTAAVAIRATWGIMVCSRENVQDVIFGTTVNGRDGAAVPGIEEMTGPTIATIPTRMQLPSQDETLGDLAVRLQREWASLAPYEQVGLQHIRELSEDAARAVAFQTLLVVQPAVKNRAASDGQSLFRAEADVHVADNDIGAVSTYAVVVQFQLRDRSLDIRVTFDSHVVSKGQVRRMFSQYESILRGLCTHETRCKRLSEIEWLSELDMHDIWMWNDKIPVTIESTVHDLLAPPFAKHPEAEAVCAWDGSFTYGMLNEESSCLAHKLLNGRSISAAPVPILLKKSKWVSVAILAVMKAGGTCVLLDATLPAVRLQDIIDQLCPKLMLVSEEEQALASTIFSGESVVIGSTQEMECSPLLPETMLPVVSPETPLYIIFTSGSTGKPKGCVISHRSFSSAIVHEYPRRSISSQSRVFDFSSSAFDGAWYNLLHTLYAGGTICVPSESDRKDDLKGSILRLRATTAAITPTVADTLDAETLESLDSLEIGGEAMDLEVMRRIQSHTHVRYIYGPSECTPICSMTELDGHPTSLGRGTGVLTWLVDPQQSDRLASIGSVAELWLEGPLVGSGYYNDPARTNATFVVNPPWMTRNRPGQLGRTGRAYRTGDLVRYQDDGSLEFIGRATTQQVKIRGQRVELGDVQHHVRQILRKKDPDVQVIADVAGEKRKILVAFVWSPVKAWTDASFESRIQILKQTAGNIKRELAGVIPSYMVPVLFVPVAEIPKTVSGKMDRRKLQVVLLDLDMKQRDACLLDSRESTSSPARPMTSPEKQLASLWAAALNIPEDDIGIDDNFFNRGGDSISAMRLVNAARKHQVVISVKDIWDHPQLKDLAVHMTQNQVEAKAPSDIATGAAPVNRSPASGPLPVTYFQGLSLTGLLGGYSAHVYHILIDIPAETKTEQVRASCLKLFQHFDILRARFACTLQRTWQYLDAEDSPLPWEVVEADSNKGLESATKQVCSKNSGAPQTQYPDARSYLTRFVFVQASQHDASSRLILRLSHAQYDGISLPRMLAALADYLRDGTSLVPAPRYADYIQHVFSQNPAAAYEYWRGLLEGADSPTVLPACHRQDANDVQLLQVSRIIQEPSPHGNEIAQQQTPAVRFMAACAAMLSQATSRQDVVFGCIVSGRTSLPAALREVCGPCLNEIALRVAFPHSSSSSPLPQAAYSQIRNQLLDSAAYDTVGFDEIAAHCTSWAPDTDDFGLTAHYQNTGSEHDTARLPYTWYEADRAKDGLPVPKSDYVEVEGTPLADGRVSVCVMGKSSLYTLDFLQHLLDMVCD</sequence>
<dbReference type="Gene3D" id="3.40.50.12780">
    <property type="entry name" value="N-terminal domain of ligase-like"/>
    <property type="match status" value="1"/>
</dbReference>
<dbReference type="Pfam" id="PF00668">
    <property type="entry name" value="Condensation"/>
    <property type="match status" value="2"/>
</dbReference>
<dbReference type="NCBIfam" id="TIGR01733">
    <property type="entry name" value="AA-adenyl-dom"/>
    <property type="match status" value="1"/>
</dbReference>
<comment type="similarity">
    <text evidence="5">Belongs to the NRP synthetase family.</text>
</comment>
<proteinExistence type="inferred from homology"/>
<evidence type="ECO:0000313" key="8">
    <source>
        <dbReference type="EMBL" id="EOA88862.1"/>
    </source>
</evidence>
<dbReference type="Gene3D" id="3.40.50.150">
    <property type="entry name" value="Vaccinia Virus protein VP39"/>
    <property type="match status" value="1"/>
</dbReference>
<dbReference type="InterPro" id="IPR042099">
    <property type="entry name" value="ANL_N_sf"/>
</dbReference>
<dbReference type="InterPro" id="IPR036736">
    <property type="entry name" value="ACP-like_sf"/>
</dbReference>
<evidence type="ECO:0000259" key="7">
    <source>
        <dbReference type="PROSITE" id="PS50075"/>
    </source>
</evidence>
<dbReference type="PANTHER" id="PTHR45527:SF1">
    <property type="entry name" value="FATTY ACID SYNTHASE"/>
    <property type="match status" value="1"/>
</dbReference>
<reference evidence="8 9" key="2">
    <citation type="journal article" date="2013" name="PLoS Genet.">
        <title>Comparative genome structure, secondary metabolite, and effector coding capacity across Cochliobolus pathogens.</title>
        <authorList>
            <person name="Condon B.J."/>
            <person name="Leng Y."/>
            <person name="Wu D."/>
            <person name="Bushley K.E."/>
            <person name="Ohm R.A."/>
            <person name="Otillar R."/>
            <person name="Martin J."/>
            <person name="Schackwitz W."/>
            <person name="Grimwood J."/>
            <person name="MohdZainudin N."/>
            <person name="Xue C."/>
            <person name="Wang R."/>
            <person name="Manning V.A."/>
            <person name="Dhillon B."/>
            <person name="Tu Z.J."/>
            <person name="Steffenson B.J."/>
            <person name="Salamov A."/>
            <person name="Sun H."/>
            <person name="Lowry S."/>
            <person name="LaButti K."/>
            <person name="Han J."/>
            <person name="Copeland A."/>
            <person name="Lindquist E."/>
            <person name="Barry K."/>
            <person name="Schmutz J."/>
            <person name="Baker S.E."/>
            <person name="Ciuffetti L.M."/>
            <person name="Grigoriev I.V."/>
            <person name="Zhong S."/>
            <person name="Turgeon B.G."/>
        </authorList>
    </citation>
    <scope>NUCLEOTIDE SEQUENCE [LARGE SCALE GENOMIC DNA]</scope>
    <source>
        <strain evidence="9">28A</strain>
    </source>
</reference>
<dbReference type="InterPro" id="IPR023213">
    <property type="entry name" value="CAT-like_dom_sf"/>
</dbReference>
<dbReference type="SUPFAM" id="SSF56801">
    <property type="entry name" value="Acetyl-CoA synthetase-like"/>
    <property type="match status" value="2"/>
</dbReference>
<dbReference type="Gene3D" id="2.30.38.10">
    <property type="entry name" value="Luciferase, Domain 3"/>
    <property type="match status" value="1"/>
</dbReference>
<dbReference type="SMART" id="SM01294">
    <property type="entry name" value="PKS_PP_betabranch"/>
    <property type="match status" value="1"/>
</dbReference>
<reference evidence="8 9" key="1">
    <citation type="journal article" date="2012" name="PLoS Pathog.">
        <title>Diverse lifestyles and strategies of plant pathogenesis encoded in the genomes of eighteen Dothideomycetes fungi.</title>
        <authorList>
            <person name="Ohm R.A."/>
            <person name="Feau N."/>
            <person name="Henrissat B."/>
            <person name="Schoch C.L."/>
            <person name="Horwitz B.A."/>
            <person name="Barry K.W."/>
            <person name="Condon B.J."/>
            <person name="Copeland A.C."/>
            <person name="Dhillon B."/>
            <person name="Glaser F."/>
            <person name="Hesse C.N."/>
            <person name="Kosti I."/>
            <person name="LaButti K."/>
            <person name="Lindquist E.A."/>
            <person name="Lucas S."/>
            <person name="Salamov A.A."/>
            <person name="Bradshaw R.E."/>
            <person name="Ciuffetti L."/>
            <person name="Hamelin R.C."/>
            <person name="Kema G.H.J."/>
            <person name="Lawrence C."/>
            <person name="Scott J.A."/>
            <person name="Spatafora J.W."/>
            <person name="Turgeon B.G."/>
            <person name="de Wit P.J.G.M."/>
            <person name="Zhong S."/>
            <person name="Goodwin S.B."/>
            <person name="Grigoriev I.V."/>
        </authorList>
    </citation>
    <scope>NUCLEOTIDE SEQUENCE [LARGE SCALE GENOMIC DNA]</scope>
    <source>
        <strain evidence="9">28A</strain>
    </source>
</reference>
<evidence type="ECO:0000313" key="9">
    <source>
        <dbReference type="Proteomes" id="UP000016935"/>
    </source>
</evidence>
<protein>
    <recommendedName>
        <fullName evidence="7">Carrier domain-containing protein</fullName>
    </recommendedName>
</protein>
<organism evidence="8 9">
    <name type="scientific">Exserohilum turcicum (strain 28A)</name>
    <name type="common">Northern leaf blight fungus</name>
    <name type="synonym">Setosphaeria turcica</name>
    <dbReference type="NCBI Taxonomy" id="671987"/>
    <lineage>
        <taxon>Eukaryota</taxon>
        <taxon>Fungi</taxon>
        <taxon>Dikarya</taxon>
        <taxon>Ascomycota</taxon>
        <taxon>Pezizomycotina</taxon>
        <taxon>Dothideomycetes</taxon>
        <taxon>Pleosporomycetidae</taxon>
        <taxon>Pleosporales</taxon>
        <taxon>Pleosporineae</taxon>
        <taxon>Pleosporaceae</taxon>
        <taxon>Exserohilum</taxon>
    </lineage>
</organism>
<keyword evidence="9" id="KW-1185">Reference proteome</keyword>
<accession>R0KLN0</accession>
<evidence type="ECO:0000256" key="5">
    <source>
        <dbReference type="ARBA" id="ARBA00029454"/>
    </source>
</evidence>
<dbReference type="InterPro" id="IPR045851">
    <property type="entry name" value="AMP-bd_C_sf"/>
</dbReference>
<dbReference type="InterPro" id="IPR009081">
    <property type="entry name" value="PP-bd_ACP"/>
</dbReference>
<dbReference type="EMBL" id="KB908526">
    <property type="protein sequence ID" value="EOA88862.1"/>
    <property type="molecule type" value="Genomic_DNA"/>
</dbReference>